<proteinExistence type="predicted"/>
<reference evidence="2" key="1">
    <citation type="journal article" date="2020" name="Stud. Mycol.">
        <title>101 Dothideomycetes genomes: a test case for predicting lifestyles and emergence of pathogens.</title>
        <authorList>
            <person name="Haridas S."/>
            <person name="Albert R."/>
            <person name="Binder M."/>
            <person name="Bloem J."/>
            <person name="Labutti K."/>
            <person name="Salamov A."/>
            <person name="Andreopoulos B."/>
            <person name="Baker S."/>
            <person name="Barry K."/>
            <person name="Bills G."/>
            <person name="Bluhm B."/>
            <person name="Cannon C."/>
            <person name="Castanera R."/>
            <person name="Culley D."/>
            <person name="Daum C."/>
            <person name="Ezra D."/>
            <person name="Gonzalez J."/>
            <person name="Henrissat B."/>
            <person name="Kuo A."/>
            <person name="Liang C."/>
            <person name="Lipzen A."/>
            <person name="Lutzoni F."/>
            <person name="Magnuson J."/>
            <person name="Mondo S."/>
            <person name="Nolan M."/>
            <person name="Ohm R."/>
            <person name="Pangilinan J."/>
            <person name="Park H.-J."/>
            <person name="Ramirez L."/>
            <person name="Alfaro M."/>
            <person name="Sun H."/>
            <person name="Tritt A."/>
            <person name="Yoshinaga Y."/>
            <person name="Zwiers L.-H."/>
            <person name="Turgeon B."/>
            <person name="Goodwin S."/>
            <person name="Spatafora J."/>
            <person name="Crous P."/>
            <person name="Grigoriev I."/>
        </authorList>
    </citation>
    <scope>NUCLEOTIDE SEQUENCE</scope>
    <source>
        <strain evidence="2">CBS 122681</strain>
    </source>
</reference>
<protein>
    <submittedName>
        <fullName evidence="2">Uncharacterized protein</fullName>
    </submittedName>
</protein>
<sequence length="341" mass="37729">MNSFAPPTDNTVQSVVNKLQALRRNKNGPGADAFSQQLEPSQWQQLNDAIAADDRFGAWFDSKVSCQWEQETPDVAGTFSVNMPSRFHKFSFYVDYVRNAIYDQIKQLEPNANTKVANITRSIEPHSTTQTHVGSGFREVNSSFIYDDCPATLVVFEIGYLDDPPALRPACNLIRSGANAVLVIHVPYQRQGGMRANTADADPSASSGTPSTTPTIHHASYSLFRLTRTHEADGIITESAERVADQRVFVDNALDPTTAIAGTLELRLADFCPEEVLIHDDPDDTAIRIPHATLAHLLAEAIDKRIRLEEHDSKAAMAAQLNVRWEWPDGYIDSASDDCDE</sequence>
<accession>A0A6A6SQI9</accession>
<evidence type="ECO:0000313" key="2">
    <source>
        <dbReference type="EMBL" id="KAF2648853.1"/>
    </source>
</evidence>
<dbReference type="Proteomes" id="UP000799324">
    <property type="component" value="Unassembled WGS sequence"/>
</dbReference>
<evidence type="ECO:0000313" key="3">
    <source>
        <dbReference type="Proteomes" id="UP000799324"/>
    </source>
</evidence>
<feature type="compositionally biased region" description="Low complexity" evidence="1">
    <location>
        <begin position="198"/>
        <end position="213"/>
    </location>
</feature>
<feature type="region of interest" description="Disordered" evidence="1">
    <location>
        <begin position="194"/>
        <end position="213"/>
    </location>
</feature>
<evidence type="ECO:0000256" key="1">
    <source>
        <dbReference type="SAM" id="MobiDB-lite"/>
    </source>
</evidence>
<organism evidence="2 3">
    <name type="scientific">Lophiostoma macrostomum CBS 122681</name>
    <dbReference type="NCBI Taxonomy" id="1314788"/>
    <lineage>
        <taxon>Eukaryota</taxon>
        <taxon>Fungi</taxon>
        <taxon>Dikarya</taxon>
        <taxon>Ascomycota</taxon>
        <taxon>Pezizomycotina</taxon>
        <taxon>Dothideomycetes</taxon>
        <taxon>Pleosporomycetidae</taxon>
        <taxon>Pleosporales</taxon>
        <taxon>Lophiostomataceae</taxon>
        <taxon>Lophiostoma</taxon>
    </lineage>
</organism>
<name>A0A6A6SQI9_9PLEO</name>
<gene>
    <name evidence="2" type="ORF">K491DRAFT_722207</name>
</gene>
<dbReference type="AlphaFoldDB" id="A0A6A6SQI9"/>
<dbReference type="EMBL" id="MU004518">
    <property type="protein sequence ID" value="KAF2648853.1"/>
    <property type="molecule type" value="Genomic_DNA"/>
</dbReference>
<keyword evidence="3" id="KW-1185">Reference proteome</keyword>